<gene>
    <name evidence="1" type="ORF">QFC21_006770</name>
</gene>
<dbReference type="EMBL" id="JASBWT010000037">
    <property type="protein sequence ID" value="KAJ9092539.1"/>
    <property type="molecule type" value="Genomic_DNA"/>
</dbReference>
<evidence type="ECO:0000313" key="2">
    <source>
        <dbReference type="Proteomes" id="UP001227268"/>
    </source>
</evidence>
<keyword evidence="2" id="KW-1185">Reference proteome</keyword>
<organism evidence="1 2">
    <name type="scientific">Naganishia friedmannii</name>
    <dbReference type="NCBI Taxonomy" id="89922"/>
    <lineage>
        <taxon>Eukaryota</taxon>
        <taxon>Fungi</taxon>
        <taxon>Dikarya</taxon>
        <taxon>Basidiomycota</taxon>
        <taxon>Agaricomycotina</taxon>
        <taxon>Tremellomycetes</taxon>
        <taxon>Filobasidiales</taxon>
        <taxon>Filobasidiaceae</taxon>
        <taxon>Naganishia</taxon>
    </lineage>
</organism>
<proteinExistence type="predicted"/>
<protein>
    <submittedName>
        <fullName evidence="1">Uncharacterized protein</fullName>
    </submittedName>
</protein>
<dbReference type="Proteomes" id="UP001227268">
    <property type="component" value="Unassembled WGS sequence"/>
</dbReference>
<name>A0ACC2V026_9TREE</name>
<sequence length="493" mass="55186">MAAPLYTTSSGRLFHAGLILIPLVGLPARGKTHIARSLERYLRWLGVKTRVFSLGDYRRKVLGGANNVPDDYFTIDAKSEETITLRNKIKDGIEGQVWDFFERQGGQVVIYDANNGDKKSRKELLERFEARGVHVIFLESMCDKDDIIEANIRSVKLSSPDYMQWDPEKAVADYWKRIKQQEAQYQEVTPDEGPFIKIMNVGEKIVVNRIEDSDLSPAGWEYAERLRAAVIARRKQVAEEKKARGEEWKDRKLVIWTSARRRAHHTAWPFVHSGYKVVQKPQMSEINPGVWDGLSTEEAKAMYPDEWERFLSDPYAHRAPRAESYHDLSVRLEPVIFELERHQEDLLIIGHASVIRCLLAYLVGLPPNEVPAVEIARGDLVEVVPASYGVLSRAFSFWSGEGRGDASGANLYENFAEATVGKVNDMDNVLPPAAEDLRETAEAEEEEERAAAAKEAGAGGEAAPEGGAKLGRSSSYEENSAGCASALRLVEVV</sequence>
<reference evidence="1" key="1">
    <citation type="submission" date="2023-04" db="EMBL/GenBank/DDBJ databases">
        <title>Draft Genome sequencing of Naganishia species isolated from polar environments using Oxford Nanopore Technology.</title>
        <authorList>
            <person name="Leo P."/>
            <person name="Venkateswaran K."/>
        </authorList>
    </citation>
    <scope>NUCLEOTIDE SEQUENCE</scope>
    <source>
        <strain evidence="1">MNA-CCFEE 5423</strain>
    </source>
</reference>
<comment type="caution">
    <text evidence="1">The sequence shown here is derived from an EMBL/GenBank/DDBJ whole genome shotgun (WGS) entry which is preliminary data.</text>
</comment>
<accession>A0ACC2V026</accession>
<evidence type="ECO:0000313" key="1">
    <source>
        <dbReference type="EMBL" id="KAJ9092539.1"/>
    </source>
</evidence>